<proteinExistence type="predicted"/>
<reference evidence="4 5" key="1">
    <citation type="submission" date="2019-03" db="EMBL/GenBank/DDBJ databases">
        <authorList>
            <person name="Gaulin E."/>
            <person name="Dumas B."/>
        </authorList>
    </citation>
    <scope>NUCLEOTIDE SEQUENCE [LARGE SCALE GENOMIC DNA]</scope>
    <source>
        <strain evidence="4">CBS 568.67</strain>
    </source>
</reference>
<dbReference type="EMBL" id="CAADRA010006982">
    <property type="protein sequence ID" value="VFT97727.1"/>
    <property type="molecule type" value="Genomic_DNA"/>
</dbReference>
<evidence type="ECO:0000259" key="2">
    <source>
        <dbReference type="PROSITE" id="PS50195"/>
    </source>
</evidence>
<protein>
    <submittedName>
        <fullName evidence="4">Aste57867_21052 protein</fullName>
    </submittedName>
</protein>
<dbReference type="Proteomes" id="UP000332933">
    <property type="component" value="Unassembled WGS sequence"/>
</dbReference>
<evidence type="ECO:0000313" key="4">
    <source>
        <dbReference type="EMBL" id="VFT97727.1"/>
    </source>
</evidence>
<accession>A0A485LGM5</accession>
<keyword evidence="5" id="KW-1185">Reference proteome</keyword>
<gene>
    <name evidence="4" type="primary">Aste57867_21052</name>
    <name evidence="3" type="ORF">As57867_020984</name>
    <name evidence="4" type="ORF">ASTE57867_21052</name>
</gene>
<dbReference type="CDD" id="cd06093">
    <property type="entry name" value="PX_domain"/>
    <property type="match status" value="1"/>
</dbReference>
<dbReference type="EMBL" id="VJMH01006956">
    <property type="protein sequence ID" value="KAF0687196.1"/>
    <property type="molecule type" value="Genomic_DNA"/>
</dbReference>
<dbReference type="Gene3D" id="3.30.1520.10">
    <property type="entry name" value="Phox-like domain"/>
    <property type="match status" value="1"/>
</dbReference>
<feature type="region of interest" description="Disordered" evidence="1">
    <location>
        <begin position="201"/>
        <end position="220"/>
    </location>
</feature>
<dbReference type="GO" id="GO:0035091">
    <property type="term" value="F:phosphatidylinositol binding"/>
    <property type="evidence" value="ECO:0007669"/>
    <property type="project" value="InterPro"/>
</dbReference>
<dbReference type="SUPFAM" id="SSF64268">
    <property type="entry name" value="PX domain"/>
    <property type="match status" value="1"/>
</dbReference>
<reference evidence="3" key="2">
    <citation type="submission" date="2019-06" db="EMBL/GenBank/DDBJ databases">
        <title>Genomics analysis of Aphanomyces spp. identifies a new class of oomycete effector associated with host adaptation.</title>
        <authorList>
            <person name="Gaulin E."/>
        </authorList>
    </citation>
    <scope>NUCLEOTIDE SEQUENCE</scope>
    <source>
        <strain evidence="3">CBS 578.67</strain>
    </source>
</reference>
<evidence type="ECO:0000313" key="5">
    <source>
        <dbReference type="Proteomes" id="UP000332933"/>
    </source>
</evidence>
<dbReference type="AlphaFoldDB" id="A0A485LGM5"/>
<organism evidence="4 5">
    <name type="scientific">Aphanomyces stellatus</name>
    <dbReference type="NCBI Taxonomy" id="120398"/>
    <lineage>
        <taxon>Eukaryota</taxon>
        <taxon>Sar</taxon>
        <taxon>Stramenopiles</taxon>
        <taxon>Oomycota</taxon>
        <taxon>Saprolegniomycetes</taxon>
        <taxon>Saprolegniales</taxon>
        <taxon>Verrucalvaceae</taxon>
        <taxon>Aphanomyces</taxon>
    </lineage>
</organism>
<feature type="domain" description="PX" evidence="2">
    <location>
        <begin position="1"/>
        <end position="173"/>
    </location>
</feature>
<sequence>MELSSDVMRPSDLSAIQLYIVDQVKRDGKTKYVINCLHMGSRAKWAVEHRYSEFLELRDKLHVCVKYARHRCPGCVSYSRMLDRFQFPPKKLIHKTERVVTERSLQLTRFMSNIMSHTFTTTPKCRICGGAAFEMTKEFLLCNASSISDAFTMAAIAESLTPRAFFLEYCRSASKIECYKGRTIIKVVQVQRVPLATLTPPPPAPRVSIRPPPCDEEENDSIAQQRRSHCDMLHIGLVTVM</sequence>
<evidence type="ECO:0000256" key="1">
    <source>
        <dbReference type="SAM" id="MobiDB-lite"/>
    </source>
</evidence>
<dbReference type="InterPro" id="IPR036871">
    <property type="entry name" value="PX_dom_sf"/>
</dbReference>
<dbReference type="Pfam" id="PF00787">
    <property type="entry name" value="PX"/>
    <property type="match status" value="1"/>
</dbReference>
<dbReference type="InterPro" id="IPR001683">
    <property type="entry name" value="PX_dom"/>
</dbReference>
<name>A0A485LGM5_9STRA</name>
<evidence type="ECO:0000313" key="3">
    <source>
        <dbReference type="EMBL" id="KAF0687196.1"/>
    </source>
</evidence>
<dbReference type="OrthoDB" id="430293at2759"/>
<dbReference type="PROSITE" id="PS50195">
    <property type="entry name" value="PX"/>
    <property type="match status" value="1"/>
</dbReference>